<dbReference type="Proteomes" id="UP000015105">
    <property type="component" value="Chromosome 6D"/>
</dbReference>
<evidence type="ECO:0000256" key="1">
    <source>
        <dbReference type="ARBA" id="ARBA00004496"/>
    </source>
</evidence>
<reference evidence="8" key="4">
    <citation type="submission" date="2019-03" db="UniProtKB">
        <authorList>
            <consortium name="EnsemblPlants"/>
        </authorList>
    </citation>
    <scope>IDENTIFICATION</scope>
</reference>
<reference evidence="9" key="1">
    <citation type="journal article" date="2014" name="Science">
        <title>Ancient hybridizations among the ancestral genomes of bread wheat.</title>
        <authorList>
            <consortium name="International Wheat Genome Sequencing Consortium,"/>
            <person name="Marcussen T."/>
            <person name="Sandve S.R."/>
            <person name="Heier L."/>
            <person name="Spannagl M."/>
            <person name="Pfeifer M."/>
            <person name="Jakobsen K.S."/>
            <person name="Wulff B.B."/>
            <person name="Steuernagel B."/>
            <person name="Mayer K.F."/>
            <person name="Olsen O.A."/>
        </authorList>
    </citation>
    <scope>NUCLEOTIDE SEQUENCE [LARGE SCALE GENOMIC DNA]</scope>
    <source>
        <strain evidence="9">cv. AL8/78</strain>
    </source>
</reference>
<feature type="region of interest" description="Disordered" evidence="7">
    <location>
        <begin position="35"/>
        <end position="54"/>
    </location>
</feature>
<reference evidence="8" key="5">
    <citation type="journal article" date="2021" name="G3 (Bethesda)">
        <title>Aegilops tauschii genome assembly Aet v5.0 features greater sequence contiguity and improved annotation.</title>
        <authorList>
            <person name="Wang L."/>
            <person name="Zhu T."/>
            <person name="Rodriguez J.C."/>
            <person name="Deal K.R."/>
            <person name="Dubcovsky J."/>
            <person name="McGuire P.E."/>
            <person name="Lux T."/>
            <person name="Spannagl M."/>
            <person name="Mayer K.F.X."/>
            <person name="Baldrich P."/>
            <person name="Meyers B.C."/>
            <person name="Huo N."/>
            <person name="Gu Y.Q."/>
            <person name="Zhou H."/>
            <person name="Devos K.M."/>
            <person name="Bennetzen J.L."/>
            <person name="Unver T."/>
            <person name="Budak H."/>
            <person name="Gulick P.J."/>
            <person name="Galiba G."/>
            <person name="Kalapos B."/>
            <person name="Nelson D.R."/>
            <person name="Li P."/>
            <person name="You F.M."/>
            <person name="Luo M.C."/>
            <person name="Dvorak J."/>
        </authorList>
    </citation>
    <scope>NUCLEOTIDE SEQUENCE [LARGE SCALE GENOMIC DNA]</scope>
    <source>
        <strain evidence="8">cv. AL8/78</strain>
    </source>
</reference>
<keyword evidence="3" id="KW-0963">Cytoplasm</keyword>
<dbReference type="GO" id="GO:0004022">
    <property type="term" value="F:alcohol dehydrogenase (NAD+) activity"/>
    <property type="evidence" value="ECO:0007669"/>
    <property type="project" value="UniProtKB-EC"/>
</dbReference>
<evidence type="ECO:0000256" key="7">
    <source>
        <dbReference type="SAM" id="MobiDB-lite"/>
    </source>
</evidence>
<evidence type="ECO:0000256" key="6">
    <source>
        <dbReference type="ARBA" id="ARBA00049243"/>
    </source>
</evidence>
<dbReference type="Gene3D" id="3.90.180.10">
    <property type="entry name" value="Medium-chain alcohol dehydrogenases, catalytic domain"/>
    <property type="match status" value="1"/>
</dbReference>
<keyword evidence="4" id="KW-0479">Metal-binding</keyword>
<organism evidence="8 9">
    <name type="scientific">Aegilops tauschii subsp. strangulata</name>
    <name type="common">Goatgrass</name>
    <dbReference type="NCBI Taxonomy" id="200361"/>
    <lineage>
        <taxon>Eukaryota</taxon>
        <taxon>Viridiplantae</taxon>
        <taxon>Streptophyta</taxon>
        <taxon>Embryophyta</taxon>
        <taxon>Tracheophyta</taxon>
        <taxon>Spermatophyta</taxon>
        <taxon>Magnoliopsida</taxon>
        <taxon>Liliopsida</taxon>
        <taxon>Poales</taxon>
        <taxon>Poaceae</taxon>
        <taxon>BOP clade</taxon>
        <taxon>Pooideae</taxon>
        <taxon>Triticodae</taxon>
        <taxon>Triticeae</taxon>
        <taxon>Triticinae</taxon>
        <taxon>Aegilops</taxon>
    </lineage>
</organism>
<protein>
    <submittedName>
        <fullName evidence="8">Uncharacterized protein</fullName>
    </submittedName>
</protein>
<dbReference type="GO" id="GO:0046294">
    <property type="term" value="P:formaldehyde catabolic process"/>
    <property type="evidence" value="ECO:0007669"/>
    <property type="project" value="TreeGrafter"/>
</dbReference>
<dbReference type="SUPFAM" id="SSF50129">
    <property type="entry name" value="GroES-like"/>
    <property type="match status" value="1"/>
</dbReference>
<evidence type="ECO:0000313" key="9">
    <source>
        <dbReference type="Proteomes" id="UP000015105"/>
    </source>
</evidence>
<dbReference type="GO" id="GO:0051903">
    <property type="term" value="F:S-(hydroxymethyl)glutathione dehydrogenase [NAD(P)+] activity"/>
    <property type="evidence" value="ECO:0007669"/>
    <property type="project" value="TreeGrafter"/>
</dbReference>
<evidence type="ECO:0000256" key="2">
    <source>
        <dbReference type="ARBA" id="ARBA00011738"/>
    </source>
</evidence>
<proteinExistence type="predicted"/>
<comment type="subcellular location">
    <subcellularLocation>
        <location evidence="1">Cytoplasm</location>
    </subcellularLocation>
</comment>
<comment type="catalytic activity">
    <reaction evidence="6">
        <text>a primary alcohol + NAD(+) = an aldehyde + NADH + H(+)</text>
        <dbReference type="Rhea" id="RHEA:10736"/>
        <dbReference type="ChEBI" id="CHEBI:15378"/>
        <dbReference type="ChEBI" id="CHEBI:15734"/>
        <dbReference type="ChEBI" id="CHEBI:17478"/>
        <dbReference type="ChEBI" id="CHEBI:57540"/>
        <dbReference type="ChEBI" id="CHEBI:57945"/>
        <dbReference type="EC" id="1.1.1.1"/>
    </reaction>
</comment>
<dbReference type="AlphaFoldDB" id="A0A453Q1L2"/>
<evidence type="ECO:0000256" key="5">
    <source>
        <dbReference type="ARBA" id="ARBA00022833"/>
    </source>
</evidence>
<dbReference type="Gramene" id="AET6Gv20942700.4">
    <property type="protein sequence ID" value="AET6Gv20942700.4"/>
    <property type="gene ID" value="AET6Gv20942700"/>
</dbReference>
<dbReference type="EnsemblPlants" id="AET6Gv20942700.4">
    <property type="protein sequence ID" value="AET6Gv20942700.4"/>
    <property type="gene ID" value="AET6Gv20942700"/>
</dbReference>
<keyword evidence="5" id="KW-0862">Zinc</keyword>
<name>A0A453Q1L2_AEGTS</name>
<accession>A0A453Q1L2</accession>
<reference evidence="9" key="2">
    <citation type="journal article" date="2017" name="Nat. Plants">
        <title>The Aegilops tauschii genome reveals multiple impacts of transposons.</title>
        <authorList>
            <person name="Zhao G."/>
            <person name="Zou C."/>
            <person name="Li K."/>
            <person name="Wang K."/>
            <person name="Li T."/>
            <person name="Gao L."/>
            <person name="Zhang X."/>
            <person name="Wang H."/>
            <person name="Yang Z."/>
            <person name="Liu X."/>
            <person name="Jiang W."/>
            <person name="Mao L."/>
            <person name="Kong X."/>
            <person name="Jiao Y."/>
            <person name="Jia J."/>
        </authorList>
    </citation>
    <scope>NUCLEOTIDE SEQUENCE [LARGE SCALE GENOMIC DNA]</scope>
    <source>
        <strain evidence="9">cv. AL8/78</strain>
    </source>
</reference>
<evidence type="ECO:0000256" key="4">
    <source>
        <dbReference type="ARBA" id="ARBA00022723"/>
    </source>
</evidence>
<evidence type="ECO:0000256" key="3">
    <source>
        <dbReference type="ARBA" id="ARBA00022490"/>
    </source>
</evidence>
<keyword evidence="9" id="KW-1185">Reference proteome</keyword>
<dbReference type="GO" id="GO:0008270">
    <property type="term" value="F:zinc ion binding"/>
    <property type="evidence" value="ECO:0007669"/>
    <property type="project" value="TreeGrafter"/>
</dbReference>
<dbReference type="InterPro" id="IPR011032">
    <property type="entry name" value="GroES-like_sf"/>
</dbReference>
<reference evidence="8" key="3">
    <citation type="journal article" date="2017" name="Nature">
        <title>Genome sequence of the progenitor of the wheat D genome Aegilops tauschii.</title>
        <authorList>
            <person name="Luo M.C."/>
            <person name="Gu Y.Q."/>
            <person name="Puiu D."/>
            <person name="Wang H."/>
            <person name="Twardziok S.O."/>
            <person name="Deal K.R."/>
            <person name="Huo N."/>
            <person name="Zhu T."/>
            <person name="Wang L."/>
            <person name="Wang Y."/>
            <person name="McGuire P.E."/>
            <person name="Liu S."/>
            <person name="Long H."/>
            <person name="Ramasamy R.K."/>
            <person name="Rodriguez J.C."/>
            <person name="Van S.L."/>
            <person name="Yuan L."/>
            <person name="Wang Z."/>
            <person name="Xia Z."/>
            <person name="Xiao L."/>
            <person name="Anderson O.D."/>
            <person name="Ouyang S."/>
            <person name="Liang Y."/>
            <person name="Zimin A.V."/>
            <person name="Pertea G."/>
            <person name="Qi P."/>
            <person name="Bennetzen J.L."/>
            <person name="Dai X."/>
            <person name="Dawson M.W."/>
            <person name="Muller H.G."/>
            <person name="Kugler K."/>
            <person name="Rivarola-Duarte L."/>
            <person name="Spannagl M."/>
            <person name="Mayer K.F.X."/>
            <person name="Lu F.H."/>
            <person name="Bevan M.W."/>
            <person name="Leroy P."/>
            <person name="Li P."/>
            <person name="You F.M."/>
            <person name="Sun Q."/>
            <person name="Liu Z."/>
            <person name="Lyons E."/>
            <person name="Wicker T."/>
            <person name="Salzberg S.L."/>
            <person name="Devos K.M."/>
            <person name="Dvorak J."/>
        </authorList>
    </citation>
    <scope>NUCLEOTIDE SEQUENCE [LARGE SCALE GENOMIC DNA]</scope>
    <source>
        <strain evidence="8">cv. AL8/78</strain>
    </source>
</reference>
<dbReference type="PANTHER" id="PTHR43880">
    <property type="entry name" value="ALCOHOL DEHYDROGENASE"/>
    <property type="match status" value="1"/>
</dbReference>
<comment type="subunit">
    <text evidence="2">Homodimer.</text>
</comment>
<dbReference type="GO" id="GO:0005829">
    <property type="term" value="C:cytosol"/>
    <property type="evidence" value="ECO:0007669"/>
    <property type="project" value="TreeGrafter"/>
</dbReference>
<sequence length="129" mass="13744">FTKLKTPTTASPPAALVPVQSTSLSPPLLLRPQAQRKRSAMASSTQGQVITCKGNPIRPRSTPLRLVSGIVVCSDLGFGFVRAAAVAYEANKPLVVEDVQVAPPQAGEVRIKILSTALCHTDYYTWSGK</sequence>
<evidence type="ECO:0000313" key="8">
    <source>
        <dbReference type="EnsemblPlants" id="AET6Gv20942700.4"/>
    </source>
</evidence>
<dbReference type="PANTHER" id="PTHR43880:SF58">
    <property type="entry name" value="ALCOHOL DEHYDROGENASE CLASS-3"/>
    <property type="match status" value="1"/>
</dbReference>